<accession>A0A845S9P7</accession>
<dbReference type="AlphaFoldDB" id="A0A845S9P7"/>
<dbReference type="EMBL" id="RGGN01000027">
    <property type="protein sequence ID" value="NCU62724.1"/>
    <property type="molecule type" value="Genomic_DNA"/>
</dbReference>
<proteinExistence type="predicted"/>
<dbReference type="InterPro" id="IPR012675">
    <property type="entry name" value="Beta-grasp_dom_sf"/>
</dbReference>
<dbReference type="Gene3D" id="3.10.20.30">
    <property type="match status" value="1"/>
</dbReference>
<dbReference type="Proteomes" id="UP000747791">
    <property type="component" value="Unassembled WGS sequence"/>
</dbReference>
<evidence type="ECO:0000313" key="2">
    <source>
        <dbReference type="EMBL" id="NCU62724.1"/>
    </source>
</evidence>
<comment type="caution">
    <text evidence="2">The sequence shown here is derived from an EMBL/GenBank/DDBJ whole genome shotgun (WGS) entry which is preliminary data.</text>
</comment>
<evidence type="ECO:0008006" key="4">
    <source>
        <dbReference type="Google" id="ProtNLM"/>
    </source>
</evidence>
<reference evidence="2 3" key="1">
    <citation type="submission" date="2018-10" db="EMBL/GenBank/DDBJ databases">
        <title>Iterative Subtractive Binning of Freshwater Chronoseries Metagenomes Recovers Nearly Complete Genomes from over Four Hundred Novel Species.</title>
        <authorList>
            <person name="Rodriguez-R L.M."/>
            <person name="Tsementzi D."/>
            <person name="Luo C."/>
            <person name="Konstantinidis K.T."/>
        </authorList>
    </citation>
    <scope>NUCLEOTIDE SEQUENCE [LARGE SCALE GENOMIC DNA]</scope>
    <source>
        <strain evidence="2">WB7_2B_003</strain>
        <strain evidence="1">WB8_2A_004</strain>
    </source>
</reference>
<dbReference type="SUPFAM" id="SSF54285">
    <property type="entry name" value="MoaD/ThiS"/>
    <property type="match status" value="1"/>
</dbReference>
<dbReference type="Proteomes" id="UP000572953">
    <property type="component" value="Unassembled WGS sequence"/>
</dbReference>
<protein>
    <recommendedName>
        <fullName evidence="4">MoaD/ThiS family protein</fullName>
    </recommendedName>
</protein>
<dbReference type="InterPro" id="IPR016155">
    <property type="entry name" value="Mopterin_synth/thiamin_S_b"/>
</dbReference>
<gene>
    <name evidence="2" type="ORF">EBV78_01310</name>
    <name evidence="1" type="ORF">EBX74_00745</name>
</gene>
<evidence type="ECO:0000313" key="1">
    <source>
        <dbReference type="EMBL" id="NCU52829.1"/>
    </source>
</evidence>
<dbReference type="EMBL" id="RGOB01000009">
    <property type="protein sequence ID" value="NCU52829.1"/>
    <property type="molecule type" value="Genomic_DNA"/>
</dbReference>
<evidence type="ECO:0000313" key="3">
    <source>
        <dbReference type="Proteomes" id="UP000572953"/>
    </source>
</evidence>
<name>A0A845S9P7_9PROT</name>
<organism evidence="2 3">
    <name type="scientific">Candidatus Fonsibacter lacus</name>
    <dbReference type="NCBI Taxonomy" id="2576439"/>
    <lineage>
        <taxon>Bacteria</taxon>
        <taxon>Pseudomonadati</taxon>
        <taxon>Pseudomonadota</taxon>
        <taxon>Alphaproteobacteria</taxon>
        <taxon>Candidatus Pelagibacterales</taxon>
        <taxon>Candidatus Pelagibacterales incertae sedis</taxon>
        <taxon>Candidatus Fonsibacter</taxon>
    </lineage>
</organism>
<sequence>MKIKIKLFGNCKDIFHAPVLQINFAKGAKVKNIRNKLIEIIEKKYSSNKAYKDLIKKSAFCSEHDEIVNDTYVLNKDKMISIIPPIGGG</sequence>